<sequence>MTTTLSHFDGRPFLTDGGLETSMIFHEGIDLPHFASIVLLREEEGRTRLRRYFETYLAIARDAGAGFILESATWRAGPDWAAPLGLGVAELDELNRKAILMLRDLRTRHQSEALPILISGCIGPRGDGYSADRILTVDEAAAYHGHQAAIFAETGVDMISAITMTNVPEAIGTLRAATAHGLPCVISFTLETDGRLPTGDALDEAIAAVDAATDVPPAYYMINCAHPTHFEAVLADGDGWRERIRGLRANASRLSHAELDEATELDSGDPHELGSDYRRLLARLPALAVFGGCCGTDDRHVAAMAQAVVPKRLA</sequence>
<feature type="binding site" evidence="3">
    <location>
        <position position="293"/>
    </location>
    <ligand>
        <name>Zn(2+)</name>
        <dbReference type="ChEBI" id="CHEBI:29105"/>
    </ligand>
</feature>
<dbReference type="PANTHER" id="PTHR11103">
    <property type="entry name" value="SLR1189 PROTEIN"/>
    <property type="match status" value="1"/>
</dbReference>
<dbReference type="GO" id="GO:0008168">
    <property type="term" value="F:methyltransferase activity"/>
    <property type="evidence" value="ECO:0007669"/>
    <property type="project" value="UniProtKB-UniRule"/>
</dbReference>
<feature type="binding site" evidence="3">
    <location>
        <position position="224"/>
    </location>
    <ligand>
        <name>Zn(2+)</name>
        <dbReference type="ChEBI" id="CHEBI:29105"/>
    </ligand>
</feature>
<dbReference type="InterPro" id="IPR003726">
    <property type="entry name" value="HCY_dom"/>
</dbReference>
<dbReference type="PROSITE" id="PS50970">
    <property type="entry name" value="HCY"/>
    <property type="match status" value="1"/>
</dbReference>
<dbReference type="PANTHER" id="PTHR11103:SF18">
    <property type="entry name" value="SLR1189 PROTEIN"/>
    <property type="match status" value="1"/>
</dbReference>
<evidence type="ECO:0000256" key="2">
    <source>
        <dbReference type="ARBA" id="ARBA00022679"/>
    </source>
</evidence>
<dbReference type="GO" id="GO:0046872">
    <property type="term" value="F:metal ion binding"/>
    <property type="evidence" value="ECO:0007669"/>
    <property type="project" value="UniProtKB-KW"/>
</dbReference>
<name>A0A7X5XNK3_9SPHN</name>
<evidence type="ECO:0000313" key="6">
    <source>
        <dbReference type="Proteomes" id="UP000535078"/>
    </source>
</evidence>
<dbReference type="RefSeq" id="WP_167919231.1">
    <property type="nucleotide sequence ID" value="NZ_JAATIT010000001.1"/>
</dbReference>
<dbReference type="Gene3D" id="3.20.20.330">
    <property type="entry name" value="Homocysteine-binding-like domain"/>
    <property type="match status" value="1"/>
</dbReference>
<dbReference type="Proteomes" id="UP000535078">
    <property type="component" value="Unassembled WGS sequence"/>
</dbReference>
<dbReference type="Pfam" id="PF02574">
    <property type="entry name" value="S-methyl_trans"/>
    <property type="match status" value="1"/>
</dbReference>
<feature type="binding site" evidence="3">
    <location>
        <position position="294"/>
    </location>
    <ligand>
        <name>Zn(2+)</name>
        <dbReference type="ChEBI" id="CHEBI:29105"/>
    </ligand>
</feature>
<dbReference type="EMBL" id="JAATIT010000001">
    <property type="protein sequence ID" value="NJB88374.1"/>
    <property type="molecule type" value="Genomic_DNA"/>
</dbReference>
<feature type="domain" description="Hcy-binding" evidence="4">
    <location>
        <begin position="1"/>
        <end position="308"/>
    </location>
</feature>
<proteinExistence type="predicted"/>
<dbReference type="GO" id="GO:0032259">
    <property type="term" value="P:methylation"/>
    <property type="evidence" value="ECO:0007669"/>
    <property type="project" value="UniProtKB-KW"/>
</dbReference>
<evidence type="ECO:0000313" key="5">
    <source>
        <dbReference type="EMBL" id="NJB88374.1"/>
    </source>
</evidence>
<keyword evidence="1 3" id="KW-0489">Methyltransferase</keyword>
<comment type="cofactor">
    <cofactor evidence="3">
        <name>Zn(2+)</name>
        <dbReference type="ChEBI" id="CHEBI:29105"/>
    </cofactor>
</comment>
<comment type="caution">
    <text evidence="5">The sequence shown here is derived from an EMBL/GenBank/DDBJ whole genome shotgun (WGS) entry which is preliminary data.</text>
</comment>
<protein>
    <submittedName>
        <fullName evidence="5">S-methylmethionine-dependent homocysteine/selenocysteine methylase</fullName>
    </submittedName>
</protein>
<keyword evidence="6" id="KW-1185">Reference proteome</keyword>
<reference evidence="5 6" key="1">
    <citation type="submission" date="2020-03" db="EMBL/GenBank/DDBJ databases">
        <title>Genomic Encyclopedia of Type Strains, Phase IV (KMG-IV): sequencing the most valuable type-strain genomes for metagenomic binning, comparative biology and taxonomic classification.</title>
        <authorList>
            <person name="Goeker M."/>
        </authorList>
    </citation>
    <scope>NUCLEOTIDE SEQUENCE [LARGE SCALE GENOMIC DNA]</scope>
    <source>
        <strain evidence="5 6">DSM 25229</strain>
    </source>
</reference>
<evidence type="ECO:0000256" key="3">
    <source>
        <dbReference type="PROSITE-ProRule" id="PRU00333"/>
    </source>
</evidence>
<dbReference type="InterPro" id="IPR036589">
    <property type="entry name" value="HCY_dom_sf"/>
</dbReference>
<organism evidence="5 6">
    <name type="scientific">Sphingopyxis italica</name>
    <dbReference type="NCBI Taxonomy" id="1129133"/>
    <lineage>
        <taxon>Bacteria</taxon>
        <taxon>Pseudomonadati</taxon>
        <taxon>Pseudomonadota</taxon>
        <taxon>Alphaproteobacteria</taxon>
        <taxon>Sphingomonadales</taxon>
        <taxon>Sphingomonadaceae</taxon>
        <taxon>Sphingopyxis</taxon>
    </lineage>
</organism>
<keyword evidence="3" id="KW-0479">Metal-binding</keyword>
<evidence type="ECO:0000259" key="4">
    <source>
        <dbReference type="PROSITE" id="PS50970"/>
    </source>
</evidence>
<keyword evidence="3" id="KW-0862">Zinc</keyword>
<keyword evidence="2 3" id="KW-0808">Transferase</keyword>
<dbReference type="AlphaFoldDB" id="A0A7X5XNK3"/>
<evidence type="ECO:0000256" key="1">
    <source>
        <dbReference type="ARBA" id="ARBA00022603"/>
    </source>
</evidence>
<gene>
    <name evidence="5" type="ORF">GGR90_000526</name>
</gene>
<dbReference type="SUPFAM" id="SSF82282">
    <property type="entry name" value="Homocysteine S-methyltransferase"/>
    <property type="match status" value="1"/>
</dbReference>
<accession>A0A7X5XNK3</accession>